<evidence type="ECO:0000256" key="2">
    <source>
        <dbReference type="ARBA" id="ARBA00023125"/>
    </source>
</evidence>
<dbReference type="PANTHER" id="PTHR46796:SF2">
    <property type="entry name" value="TRANSCRIPTIONAL REGULATORY PROTEIN"/>
    <property type="match status" value="1"/>
</dbReference>
<dbReference type="GO" id="GO:0043565">
    <property type="term" value="F:sequence-specific DNA binding"/>
    <property type="evidence" value="ECO:0007669"/>
    <property type="project" value="InterPro"/>
</dbReference>
<dbReference type="SMART" id="SM00342">
    <property type="entry name" value="HTH_ARAC"/>
    <property type="match status" value="1"/>
</dbReference>
<name>F2LFU2_BURGS</name>
<dbReference type="Pfam" id="PF02311">
    <property type="entry name" value="AraC_binding"/>
    <property type="match status" value="1"/>
</dbReference>
<dbReference type="InterPro" id="IPR050204">
    <property type="entry name" value="AraC_XylS_family_regulators"/>
</dbReference>
<evidence type="ECO:0000313" key="6">
    <source>
        <dbReference type="EMBL" id="AEA62293.1"/>
    </source>
</evidence>
<dbReference type="HOGENOM" id="CLU_000445_88_16_4"/>
<dbReference type="InterPro" id="IPR018062">
    <property type="entry name" value="HTH_AraC-typ_CS"/>
</dbReference>
<dbReference type="eggNOG" id="COG2207">
    <property type="taxonomic scope" value="Bacteria"/>
</dbReference>
<dbReference type="EMBL" id="CP002599">
    <property type="protein sequence ID" value="AEA62293.1"/>
    <property type="molecule type" value="Genomic_DNA"/>
</dbReference>
<organism evidence="6 7">
    <name type="scientific">Burkholderia gladioli (strain BSR3)</name>
    <dbReference type="NCBI Taxonomy" id="999541"/>
    <lineage>
        <taxon>Bacteria</taxon>
        <taxon>Pseudomonadati</taxon>
        <taxon>Pseudomonadota</taxon>
        <taxon>Betaproteobacteria</taxon>
        <taxon>Burkholderiales</taxon>
        <taxon>Burkholderiaceae</taxon>
        <taxon>Burkholderia</taxon>
    </lineage>
</organism>
<dbReference type="InterPro" id="IPR009057">
    <property type="entry name" value="Homeodomain-like_sf"/>
</dbReference>
<evidence type="ECO:0000259" key="5">
    <source>
        <dbReference type="PROSITE" id="PS01124"/>
    </source>
</evidence>
<dbReference type="PROSITE" id="PS00041">
    <property type="entry name" value="HTH_ARAC_FAMILY_1"/>
    <property type="match status" value="1"/>
</dbReference>
<dbReference type="SUPFAM" id="SSF46689">
    <property type="entry name" value="Homeodomain-like"/>
    <property type="match status" value="2"/>
</dbReference>
<keyword evidence="7" id="KW-1185">Reference proteome</keyword>
<dbReference type="PROSITE" id="PS01124">
    <property type="entry name" value="HTH_ARAC_FAMILY_2"/>
    <property type="match status" value="1"/>
</dbReference>
<dbReference type="AlphaFoldDB" id="F2LFU2"/>
<dbReference type="Pfam" id="PF12833">
    <property type="entry name" value="HTH_18"/>
    <property type="match status" value="1"/>
</dbReference>
<sequence length="293" mass="32870">MPSWAVSRFFRITHIEMRTSRASPNQARLWREPGFADAELLSASYRTHRFPRHAHDAFAIGVIERGAQAFLDGRGRRAIMPAGRLCVINPGQLHEGRPAGEDGWDYRMAYIPSGALLELLRQADEGFRGELHFPELVIDDAPTLRLFLEAHRCSESSDASRLEKTSRLNAAVFQLIGRHASLAPMTPPAAALPGAVKRARDYLDAHLAENPTLDTLAEAAGMSPYHLLREFRKAIGVAPHAWLVQRRVERARHLLLRGLPLRQVAIEVGYCDQGHLSREFRRFFGVPPGLARR</sequence>
<dbReference type="SUPFAM" id="SSF51215">
    <property type="entry name" value="Regulatory protein AraC"/>
    <property type="match status" value="1"/>
</dbReference>
<gene>
    <name evidence="6" type="ordered locus">bgla_1g36900</name>
</gene>
<evidence type="ECO:0000256" key="3">
    <source>
        <dbReference type="ARBA" id="ARBA00023159"/>
    </source>
</evidence>
<reference evidence="6 7" key="1">
    <citation type="journal article" date="2011" name="J. Bacteriol.">
        <title>Complete genome sequence of Burkholderia gladioli BSR3.</title>
        <authorList>
            <person name="Seo Y.S."/>
            <person name="Lim J."/>
            <person name="Choi B.S."/>
            <person name="Kim H."/>
            <person name="Goo E."/>
            <person name="Lee B."/>
            <person name="Lim J.S."/>
            <person name="Choi I.Y."/>
            <person name="Moon J.S."/>
            <person name="Kim J."/>
            <person name="Hwang I."/>
        </authorList>
    </citation>
    <scope>NUCLEOTIDE SEQUENCE [LARGE SCALE GENOMIC DNA]</scope>
    <source>
        <strain evidence="6 7">BSR3</strain>
    </source>
</reference>
<dbReference type="STRING" id="999541.bgla_1g36900"/>
<dbReference type="Gene3D" id="1.10.10.60">
    <property type="entry name" value="Homeodomain-like"/>
    <property type="match status" value="2"/>
</dbReference>
<dbReference type="InterPro" id="IPR003313">
    <property type="entry name" value="AraC-bd"/>
</dbReference>
<dbReference type="InterPro" id="IPR037923">
    <property type="entry name" value="HTH-like"/>
</dbReference>
<evidence type="ECO:0000256" key="4">
    <source>
        <dbReference type="ARBA" id="ARBA00023163"/>
    </source>
</evidence>
<accession>F2LFU2</accession>
<feature type="domain" description="HTH araC/xylS-type" evidence="5">
    <location>
        <begin position="197"/>
        <end position="293"/>
    </location>
</feature>
<evidence type="ECO:0000256" key="1">
    <source>
        <dbReference type="ARBA" id="ARBA00023015"/>
    </source>
</evidence>
<keyword evidence="2" id="KW-0238">DNA-binding</keyword>
<dbReference type="PANTHER" id="PTHR46796">
    <property type="entry name" value="HTH-TYPE TRANSCRIPTIONAL ACTIVATOR RHAS-RELATED"/>
    <property type="match status" value="1"/>
</dbReference>
<keyword evidence="1" id="KW-0805">Transcription regulation</keyword>
<dbReference type="KEGG" id="bgd:bgla_1g36900"/>
<protein>
    <submittedName>
        <fullName evidence="6">AraC family transcriptional regulator</fullName>
    </submittedName>
</protein>
<keyword evidence="3" id="KW-0010">Activator</keyword>
<dbReference type="Proteomes" id="UP000008316">
    <property type="component" value="Chromosome 1"/>
</dbReference>
<evidence type="ECO:0000313" key="7">
    <source>
        <dbReference type="Proteomes" id="UP000008316"/>
    </source>
</evidence>
<proteinExistence type="predicted"/>
<dbReference type="InterPro" id="IPR018060">
    <property type="entry name" value="HTH_AraC"/>
</dbReference>
<keyword evidence="4" id="KW-0804">Transcription</keyword>
<dbReference type="GO" id="GO:0003700">
    <property type="term" value="F:DNA-binding transcription factor activity"/>
    <property type="evidence" value="ECO:0007669"/>
    <property type="project" value="InterPro"/>
</dbReference>